<dbReference type="EMBL" id="QEKO01000002">
    <property type="protein sequence ID" value="PVY61999.1"/>
    <property type="molecule type" value="Genomic_DNA"/>
</dbReference>
<keyword evidence="2" id="KW-0813">Transport</keyword>
<dbReference type="Proteomes" id="UP000246145">
    <property type="component" value="Unassembled WGS sequence"/>
</dbReference>
<evidence type="ECO:0000256" key="4">
    <source>
        <dbReference type="SAM" id="SignalP"/>
    </source>
</evidence>
<dbReference type="PANTHER" id="PTHR33376:SF7">
    <property type="entry name" value="C4-DICARBOXYLATE-BINDING PROTEIN DCTB"/>
    <property type="match status" value="1"/>
</dbReference>
<dbReference type="NCBIfam" id="NF037995">
    <property type="entry name" value="TRAP_S1"/>
    <property type="match status" value="1"/>
</dbReference>
<dbReference type="RefSeq" id="WP_116518030.1">
    <property type="nucleotide sequence ID" value="NZ_JACCEX010000002.1"/>
</dbReference>
<comment type="similarity">
    <text evidence="1">Belongs to the bacterial solute-binding protein 7 family.</text>
</comment>
<dbReference type="InterPro" id="IPR018389">
    <property type="entry name" value="DctP_fam"/>
</dbReference>
<keyword evidence="3 4" id="KW-0732">Signal</keyword>
<comment type="caution">
    <text evidence="5">The sequence shown here is derived from an EMBL/GenBank/DDBJ whole genome shotgun (WGS) entry which is preliminary data.</text>
</comment>
<sequence length="325" mass="35911">MKILTRMAGVALAVGTLFAAAPVSAEEVVLRAVSSFQQGSLIERPFARFVEKVNAEGKGLVQINYMGGPSAMPPFEVGNSVSSGVIDMAFVTAAFYTNLLPAGDGLKLTEYTIQELRKNGGWEYINELHNKKMNAWYLARTGDGVPFHMYTNKPVEKADLSGFTLRVTPVYRAFFEALNASSIQTPPSEVYTALERGVVDGYGWPIQGVLDLGWQEVTKARVDPGFYTVDVNILLNLDKWKSLSDEQRAFLNKMAEWVESTNAENEQINAEEAKKQAASGMTVYTLEGAEREKWLETAREAGWAQVLKAAPDTAPRLRELLTRSK</sequence>
<dbReference type="Pfam" id="PF03480">
    <property type="entry name" value="DctP"/>
    <property type="match status" value="1"/>
</dbReference>
<dbReference type="GO" id="GO:0055085">
    <property type="term" value="P:transmembrane transport"/>
    <property type="evidence" value="ECO:0007669"/>
    <property type="project" value="InterPro"/>
</dbReference>
<reference evidence="5 6" key="1">
    <citation type="submission" date="2018-04" db="EMBL/GenBank/DDBJ databases">
        <title>Genomic Encyclopedia of Type Strains, Phase IV (KMG-IV): sequencing the most valuable type-strain genomes for metagenomic binning, comparative biology and taxonomic classification.</title>
        <authorList>
            <person name="Goeker M."/>
        </authorList>
    </citation>
    <scope>NUCLEOTIDE SEQUENCE [LARGE SCALE GENOMIC DNA]</scope>
    <source>
        <strain evidence="5 6">DSM 10065</strain>
    </source>
</reference>
<evidence type="ECO:0000313" key="6">
    <source>
        <dbReference type="Proteomes" id="UP000246145"/>
    </source>
</evidence>
<evidence type="ECO:0000313" key="5">
    <source>
        <dbReference type="EMBL" id="PVY61999.1"/>
    </source>
</evidence>
<dbReference type="AlphaFoldDB" id="A0A2U1CLV3"/>
<dbReference type="InterPro" id="IPR038404">
    <property type="entry name" value="TRAP_DctP_sf"/>
</dbReference>
<dbReference type="PANTHER" id="PTHR33376">
    <property type="match status" value="1"/>
</dbReference>
<gene>
    <name evidence="5" type="ORF">C7440_1485</name>
</gene>
<evidence type="ECO:0000256" key="2">
    <source>
        <dbReference type="ARBA" id="ARBA00022448"/>
    </source>
</evidence>
<keyword evidence="6" id="KW-1185">Reference proteome</keyword>
<evidence type="ECO:0000256" key="1">
    <source>
        <dbReference type="ARBA" id="ARBA00009023"/>
    </source>
</evidence>
<accession>A0A2U1CLV3</accession>
<protein>
    <submittedName>
        <fullName evidence="5">TRAP-type C4-dicarboxylate transport system substrate-binding protein</fullName>
    </submittedName>
</protein>
<organism evidence="5 6">
    <name type="scientific">Pusillimonas noertemannii</name>
    <dbReference type="NCBI Taxonomy" id="305977"/>
    <lineage>
        <taxon>Bacteria</taxon>
        <taxon>Pseudomonadati</taxon>
        <taxon>Pseudomonadota</taxon>
        <taxon>Betaproteobacteria</taxon>
        <taxon>Burkholderiales</taxon>
        <taxon>Alcaligenaceae</taxon>
        <taxon>Pusillimonas</taxon>
    </lineage>
</organism>
<evidence type="ECO:0000256" key="3">
    <source>
        <dbReference type="ARBA" id="ARBA00022729"/>
    </source>
</evidence>
<dbReference type="STRING" id="1231391.GCA_000308195_01591"/>
<name>A0A2U1CLV3_9BURK</name>
<dbReference type="OrthoDB" id="6073716at2"/>
<dbReference type="Gene3D" id="3.40.190.170">
    <property type="entry name" value="Bacterial extracellular solute-binding protein, family 7"/>
    <property type="match status" value="1"/>
</dbReference>
<feature type="signal peptide" evidence="4">
    <location>
        <begin position="1"/>
        <end position="25"/>
    </location>
</feature>
<proteinExistence type="inferred from homology"/>
<feature type="chain" id="PRO_5015470394" evidence="4">
    <location>
        <begin position="26"/>
        <end position="325"/>
    </location>
</feature>